<dbReference type="OrthoDB" id="4327074at2759"/>
<dbReference type="SUPFAM" id="SSF46689">
    <property type="entry name" value="Homeodomain-like"/>
    <property type="match status" value="1"/>
</dbReference>
<feature type="compositionally biased region" description="Basic and acidic residues" evidence="2">
    <location>
        <begin position="306"/>
        <end position="322"/>
    </location>
</feature>
<evidence type="ECO:0000259" key="3">
    <source>
        <dbReference type="Pfam" id="PF03184"/>
    </source>
</evidence>
<evidence type="ECO:0000313" key="5">
    <source>
        <dbReference type="EMBL" id="KAF2881066.1"/>
    </source>
</evidence>
<reference evidence="5" key="1">
    <citation type="submission" date="2019-08" db="EMBL/GenBank/DDBJ databases">
        <title>The genome of the North American firefly Photinus pyralis.</title>
        <authorList>
            <consortium name="Photinus pyralis genome working group"/>
            <person name="Fallon T.R."/>
            <person name="Sander Lower S.E."/>
            <person name="Weng J.-K."/>
        </authorList>
    </citation>
    <scope>NUCLEOTIDE SEQUENCE</scope>
    <source>
        <strain evidence="5">TRF0915ILg1</strain>
        <tissue evidence="5">Whole body</tissue>
    </source>
</reference>
<dbReference type="Gene3D" id="1.10.10.60">
    <property type="entry name" value="Homeodomain-like"/>
    <property type="match status" value="1"/>
</dbReference>
<dbReference type="InterPro" id="IPR009057">
    <property type="entry name" value="Homeodomain-like_sf"/>
</dbReference>
<evidence type="ECO:0000259" key="4">
    <source>
        <dbReference type="Pfam" id="PF05225"/>
    </source>
</evidence>
<dbReference type="AlphaFoldDB" id="A0A8K0C977"/>
<dbReference type="InterPro" id="IPR004875">
    <property type="entry name" value="DDE_SF_endonuclease_dom"/>
</dbReference>
<protein>
    <recommendedName>
        <fullName evidence="7">HTH psq-type domain-containing protein</fullName>
    </recommendedName>
</protein>
<comment type="caution">
    <text evidence="5">The sequence shown here is derived from an EMBL/GenBank/DDBJ whole genome shotgun (WGS) entry which is preliminary data.</text>
</comment>
<proteinExistence type="predicted"/>
<comment type="subcellular location">
    <subcellularLocation>
        <location evidence="1">Nucleus</location>
    </subcellularLocation>
</comment>
<evidence type="ECO:0000256" key="2">
    <source>
        <dbReference type="SAM" id="MobiDB-lite"/>
    </source>
</evidence>
<gene>
    <name evidence="5" type="ORF">ILUMI_25107</name>
</gene>
<feature type="region of interest" description="Disordered" evidence="2">
    <location>
        <begin position="292"/>
        <end position="322"/>
    </location>
</feature>
<dbReference type="InterPro" id="IPR007889">
    <property type="entry name" value="HTH_Psq"/>
</dbReference>
<keyword evidence="6" id="KW-1185">Reference proteome</keyword>
<feature type="compositionally biased region" description="Basic and acidic residues" evidence="2">
    <location>
        <begin position="254"/>
        <end position="265"/>
    </location>
</feature>
<dbReference type="Pfam" id="PF03184">
    <property type="entry name" value="DDE_1"/>
    <property type="match status" value="1"/>
</dbReference>
<dbReference type="GO" id="GO:0003677">
    <property type="term" value="F:DNA binding"/>
    <property type="evidence" value="ECO:0007669"/>
    <property type="project" value="InterPro"/>
</dbReference>
<dbReference type="Pfam" id="PF05225">
    <property type="entry name" value="HTH_psq"/>
    <property type="match status" value="1"/>
</dbReference>
<dbReference type="Proteomes" id="UP000801492">
    <property type="component" value="Unassembled WGS sequence"/>
</dbReference>
<evidence type="ECO:0000313" key="6">
    <source>
        <dbReference type="Proteomes" id="UP000801492"/>
    </source>
</evidence>
<sequence>MPRTRKLISRMMGNTPEHVMKEAVSKIHNDSYGLRQASKVYGIPATTLRRYLLKFKQTANSDIKNCRFTPNYSVNIVFSMEVEEELKEYLILSSKIHHGLTKKVNFKPHMLNETPAETADAATKSGWINGSIFLDVFKHFANHVKYTKDNLVILFMDNHESHVQLEAITFAKDNGIILITFPPHTSIWPLHRNIFSNDDFLSSYVSDRNEHDVSTINHENQTDESANNCTVQELGEKTPPPSTSKQNFGSNFKELTDSEIRERTPEPSTSKENCHSPKRKFISSFVIRPLQKAGERKTTNKRQKKNKSENISYHDTDDSMDAKDFTVKNEDFPTEHNNKVGQFVLVCKGEGLNKIKMYSVGEITEISNDDIAVNYFKRLRPFFLICKN</sequence>
<feature type="domain" description="DDE-1" evidence="3">
    <location>
        <begin position="115"/>
        <end position="221"/>
    </location>
</feature>
<evidence type="ECO:0008006" key="7">
    <source>
        <dbReference type="Google" id="ProtNLM"/>
    </source>
</evidence>
<name>A0A8K0C977_IGNLU</name>
<feature type="domain" description="HTH psq-type" evidence="4">
    <location>
        <begin position="20"/>
        <end position="52"/>
    </location>
</feature>
<feature type="region of interest" description="Disordered" evidence="2">
    <location>
        <begin position="232"/>
        <end position="276"/>
    </location>
</feature>
<accession>A0A8K0C977</accession>
<organism evidence="5 6">
    <name type="scientific">Ignelater luminosus</name>
    <name type="common">Cucubano</name>
    <name type="synonym">Pyrophorus luminosus</name>
    <dbReference type="NCBI Taxonomy" id="2038154"/>
    <lineage>
        <taxon>Eukaryota</taxon>
        <taxon>Metazoa</taxon>
        <taxon>Ecdysozoa</taxon>
        <taxon>Arthropoda</taxon>
        <taxon>Hexapoda</taxon>
        <taxon>Insecta</taxon>
        <taxon>Pterygota</taxon>
        <taxon>Neoptera</taxon>
        <taxon>Endopterygota</taxon>
        <taxon>Coleoptera</taxon>
        <taxon>Polyphaga</taxon>
        <taxon>Elateriformia</taxon>
        <taxon>Elateroidea</taxon>
        <taxon>Elateridae</taxon>
        <taxon>Agrypninae</taxon>
        <taxon>Pyrophorini</taxon>
        <taxon>Ignelater</taxon>
    </lineage>
</organism>
<dbReference type="EMBL" id="VTPC01090863">
    <property type="protein sequence ID" value="KAF2881066.1"/>
    <property type="molecule type" value="Genomic_DNA"/>
</dbReference>
<evidence type="ECO:0000256" key="1">
    <source>
        <dbReference type="ARBA" id="ARBA00004123"/>
    </source>
</evidence>
<dbReference type="GO" id="GO:0005634">
    <property type="term" value="C:nucleus"/>
    <property type="evidence" value="ECO:0007669"/>
    <property type="project" value="UniProtKB-SubCell"/>
</dbReference>